<dbReference type="AlphaFoldDB" id="A0A9X1NFR6"/>
<dbReference type="EMBL" id="JAJOMB010000015">
    <property type="protein sequence ID" value="MCD5314282.1"/>
    <property type="molecule type" value="Genomic_DNA"/>
</dbReference>
<keyword evidence="1" id="KW-0560">Oxidoreductase</keyword>
<dbReference type="Pfam" id="PF22725">
    <property type="entry name" value="GFO_IDH_MocA_C3"/>
    <property type="match status" value="1"/>
</dbReference>
<keyword evidence="5" id="KW-1185">Reference proteome</keyword>
<evidence type="ECO:0000313" key="5">
    <source>
        <dbReference type="Proteomes" id="UP001138997"/>
    </source>
</evidence>
<evidence type="ECO:0000256" key="1">
    <source>
        <dbReference type="ARBA" id="ARBA00023002"/>
    </source>
</evidence>
<reference evidence="4" key="1">
    <citation type="submission" date="2021-11" db="EMBL/GenBank/DDBJ databases">
        <title>Streptomyces corallinus and Kineosporia corallina sp. nov., two new coral-derived marine actinobacteria.</title>
        <authorList>
            <person name="Buangrab K."/>
            <person name="Sutthacheep M."/>
            <person name="Yeemin T."/>
            <person name="Harunari E."/>
            <person name="Igarashi Y."/>
            <person name="Sripreechasak P."/>
            <person name="Kanchanasin P."/>
            <person name="Tanasupawat S."/>
            <person name="Phongsopitanun W."/>
        </authorList>
    </citation>
    <scope>NUCLEOTIDE SEQUENCE</scope>
    <source>
        <strain evidence="4">JCM 31032</strain>
    </source>
</reference>
<proteinExistence type="predicted"/>
<sequence length="366" mass="37835">MGEPVKDLRIGVIGAGAISGQYSRTLLRLAHLPVTAVADLNPDRARALAGQHPGARVDSLQRLLEADDVDLVLNLTIPAVHGEIALAATRAGKHVYGEKPLALTVEEGRAVITSAQDAGVLVGCAPDTVLGTGIQTARALLDAGRIGAPVAATAFMTTPGHERWHPDPEFLYRPGGGPLFDMGPYYLTSLVHLLGPVASVTGVSARPTSSRVIGSGPRAGTGFDVEVDTHVTGLLVHASGAVSTLMMSFDIWAAQLPRIEVYGSSGSLSVPDPNNFSGDVEIFTSESPEWQKVEPSAGYADGGRGIGIADLAQALASGGAQRVSGGLALHVLDVMETLLLAAQEGRTLPITTPAERPDPVSGIVSH</sequence>
<dbReference type="GO" id="GO:0016491">
    <property type="term" value="F:oxidoreductase activity"/>
    <property type="evidence" value="ECO:0007669"/>
    <property type="project" value="UniProtKB-KW"/>
</dbReference>
<evidence type="ECO:0000313" key="4">
    <source>
        <dbReference type="EMBL" id="MCD5314282.1"/>
    </source>
</evidence>
<dbReference type="InterPro" id="IPR036291">
    <property type="entry name" value="NAD(P)-bd_dom_sf"/>
</dbReference>
<evidence type="ECO:0000259" key="2">
    <source>
        <dbReference type="Pfam" id="PF01408"/>
    </source>
</evidence>
<dbReference type="SUPFAM" id="SSF55347">
    <property type="entry name" value="Glyceraldehyde-3-phosphate dehydrogenase-like, C-terminal domain"/>
    <property type="match status" value="1"/>
</dbReference>
<dbReference type="RefSeq" id="WP_231446663.1">
    <property type="nucleotide sequence ID" value="NZ_JAJOMB010000015.1"/>
</dbReference>
<comment type="caution">
    <text evidence="4">The sequence shown here is derived from an EMBL/GenBank/DDBJ whole genome shotgun (WGS) entry which is preliminary data.</text>
</comment>
<name>A0A9X1NFR6_9ACTN</name>
<organism evidence="4 5">
    <name type="scientific">Kineosporia babensis</name>
    <dbReference type="NCBI Taxonomy" id="499548"/>
    <lineage>
        <taxon>Bacteria</taxon>
        <taxon>Bacillati</taxon>
        <taxon>Actinomycetota</taxon>
        <taxon>Actinomycetes</taxon>
        <taxon>Kineosporiales</taxon>
        <taxon>Kineosporiaceae</taxon>
        <taxon>Kineosporia</taxon>
    </lineage>
</organism>
<dbReference type="Gene3D" id="3.30.360.10">
    <property type="entry name" value="Dihydrodipicolinate Reductase, domain 2"/>
    <property type="match status" value="1"/>
</dbReference>
<dbReference type="GO" id="GO:0000166">
    <property type="term" value="F:nucleotide binding"/>
    <property type="evidence" value="ECO:0007669"/>
    <property type="project" value="InterPro"/>
</dbReference>
<evidence type="ECO:0000259" key="3">
    <source>
        <dbReference type="Pfam" id="PF22725"/>
    </source>
</evidence>
<dbReference type="InterPro" id="IPR055170">
    <property type="entry name" value="GFO_IDH_MocA-like_dom"/>
</dbReference>
<accession>A0A9X1NFR6</accession>
<gene>
    <name evidence="4" type="ORF">LR394_25550</name>
</gene>
<dbReference type="Gene3D" id="3.40.50.720">
    <property type="entry name" value="NAD(P)-binding Rossmann-like Domain"/>
    <property type="match status" value="1"/>
</dbReference>
<protein>
    <submittedName>
        <fullName evidence="4">Gfo/Idh/MocA family oxidoreductase</fullName>
    </submittedName>
</protein>
<dbReference type="PANTHER" id="PTHR43818">
    <property type="entry name" value="BCDNA.GH03377"/>
    <property type="match status" value="1"/>
</dbReference>
<dbReference type="InterPro" id="IPR000683">
    <property type="entry name" value="Gfo/Idh/MocA-like_OxRdtase_N"/>
</dbReference>
<dbReference type="Proteomes" id="UP001138997">
    <property type="component" value="Unassembled WGS sequence"/>
</dbReference>
<dbReference type="SUPFAM" id="SSF51735">
    <property type="entry name" value="NAD(P)-binding Rossmann-fold domains"/>
    <property type="match status" value="1"/>
</dbReference>
<feature type="domain" description="Gfo/Idh/MocA-like oxidoreductase N-terminal" evidence="2">
    <location>
        <begin position="8"/>
        <end position="122"/>
    </location>
</feature>
<dbReference type="InterPro" id="IPR050463">
    <property type="entry name" value="Gfo/Idh/MocA_oxidrdct_glycsds"/>
</dbReference>
<dbReference type="Pfam" id="PF01408">
    <property type="entry name" value="GFO_IDH_MocA"/>
    <property type="match status" value="1"/>
</dbReference>
<dbReference type="PANTHER" id="PTHR43818:SF11">
    <property type="entry name" value="BCDNA.GH03377"/>
    <property type="match status" value="1"/>
</dbReference>
<feature type="domain" description="GFO/IDH/MocA-like oxidoreductase" evidence="3">
    <location>
        <begin position="134"/>
        <end position="268"/>
    </location>
</feature>